<feature type="transmembrane region" description="Helical" evidence="2">
    <location>
        <begin position="5"/>
        <end position="23"/>
    </location>
</feature>
<dbReference type="RefSeq" id="WP_377348172.1">
    <property type="nucleotide sequence ID" value="NZ_JBHLTP010000010.1"/>
</dbReference>
<name>A0ABV6LPI8_9BACI</name>
<evidence type="ECO:0000256" key="2">
    <source>
        <dbReference type="SAM" id="Phobius"/>
    </source>
</evidence>
<dbReference type="Gene3D" id="2.40.260.10">
    <property type="entry name" value="Sortase"/>
    <property type="match status" value="1"/>
</dbReference>
<dbReference type="InterPro" id="IPR042000">
    <property type="entry name" value="Sortase_D_2"/>
</dbReference>
<evidence type="ECO:0000313" key="4">
    <source>
        <dbReference type="Proteomes" id="UP001589836"/>
    </source>
</evidence>
<protein>
    <submittedName>
        <fullName evidence="3">Class D sortase</fullName>
    </submittedName>
</protein>
<dbReference type="Pfam" id="PF04203">
    <property type="entry name" value="Sortase"/>
    <property type="match status" value="1"/>
</dbReference>
<evidence type="ECO:0000313" key="3">
    <source>
        <dbReference type="EMBL" id="MFC0524319.1"/>
    </source>
</evidence>
<keyword evidence="2" id="KW-0812">Transmembrane</keyword>
<accession>A0ABV6LPI8</accession>
<evidence type="ECO:0000256" key="1">
    <source>
        <dbReference type="ARBA" id="ARBA00022801"/>
    </source>
</evidence>
<sequence length="217" mass="23769">MRMRWFAGTVFILGIGLILYPFVQDLYGERQQHQLLDRLEAEGVEDVSLEGDMAGRYDALNAVLDEGAITESTTRNASVADQALLGKISIPSIELELPIVNGATEDNLKYAVGRLSGTGMIGEDGNTALAAHRGYSHGELFNRLDEVQTGDDISINAGRISYKYTVRDTFLVLPTNLSVLDDVEDTSVITLITCDPGQDPTHRLIVRAELIEKKDNS</sequence>
<dbReference type="Proteomes" id="UP001589836">
    <property type="component" value="Unassembled WGS sequence"/>
</dbReference>
<gene>
    <name evidence="3" type="ORF">ACFFGV_12150</name>
</gene>
<reference evidence="3 4" key="1">
    <citation type="submission" date="2024-09" db="EMBL/GenBank/DDBJ databases">
        <authorList>
            <person name="Sun Q."/>
            <person name="Mori K."/>
        </authorList>
    </citation>
    <scope>NUCLEOTIDE SEQUENCE [LARGE SCALE GENOMIC DNA]</scope>
    <source>
        <strain evidence="3 4">NCAIM B.02529</strain>
    </source>
</reference>
<keyword evidence="2" id="KW-0472">Membrane</keyword>
<dbReference type="NCBIfam" id="TIGR01076">
    <property type="entry name" value="sortase_fam"/>
    <property type="match status" value="1"/>
</dbReference>
<dbReference type="EMBL" id="JBHLTP010000010">
    <property type="protein sequence ID" value="MFC0524319.1"/>
    <property type="molecule type" value="Genomic_DNA"/>
</dbReference>
<keyword evidence="2" id="KW-1133">Transmembrane helix</keyword>
<organism evidence="3 4">
    <name type="scientific">Pontibacillus salicampi</name>
    <dbReference type="NCBI Taxonomy" id="1449801"/>
    <lineage>
        <taxon>Bacteria</taxon>
        <taxon>Bacillati</taxon>
        <taxon>Bacillota</taxon>
        <taxon>Bacilli</taxon>
        <taxon>Bacillales</taxon>
        <taxon>Bacillaceae</taxon>
        <taxon>Pontibacillus</taxon>
    </lineage>
</organism>
<dbReference type="InterPro" id="IPR005754">
    <property type="entry name" value="Sortase"/>
</dbReference>
<dbReference type="CDD" id="cd06166">
    <property type="entry name" value="Sortase_D_2"/>
    <property type="match status" value="1"/>
</dbReference>
<dbReference type="SUPFAM" id="SSF63817">
    <property type="entry name" value="Sortase"/>
    <property type="match status" value="1"/>
</dbReference>
<keyword evidence="4" id="KW-1185">Reference proteome</keyword>
<comment type="caution">
    <text evidence="3">The sequence shown here is derived from an EMBL/GenBank/DDBJ whole genome shotgun (WGS) entry which is preliminary data.</text>
</comment>
<proteinExistence type="predicted"/>
<keyword evidence="1" id="KW-0378">Hydrolase</keyword>
<dbReference type="InterPro" id="IPR023365">
    <property type="entry name" value="Sortase_dom-sf"/>
</dbReference>